<organism evidence="2 3">
    <name type="scientific">Pyrodictium delaneyi</name>
    <dbReference type="NCBI Taxonomy" id="1273541"/>
    <lineage>
        <taxon>Archaea</taxon>
        <taxon>Thermoproteota</taxon>
        <taxon>Thermoprotei</taxon>
        <taxon>Desulfurococcales</taxon>
        <taxon>Pyrodictiaceae</taxon>
        <taxon>Pyrodictium</taxon>
    </lineage>
</organism>
<feature type="transmembrane region" description="Helical" evidence="1">
    <location>
        <begin position="12"/>
        <end position="35"/>
    </location>
</feature>
<sequence>MNWCIALSGARTLVILYMLIGVILAIIGVLGAYLVNTGVVVVDGTTMQMVVLLASIVLFVIGLHWVVVGIASLRGASQGV</sequence>
<keyword evidence="1" id="KW-1133">Transmembrane helix</keyword>
<keyword evidence="1" id="KW-0812">Transmembrane</keyword>
<name>A0A0P0N2V7_9CREN</name>
<dbReference type="Proteomes" id="UP000058613">
    <property type="component" value="Chromosome"/>
</dbReference>
<protein>
    <submittedName>
        <fullName evidence="2">Uncharacterized protein</fullName>
    </submittedName>
</protein>
<dbReference type="AlphaFoldDB" id="A0A0P0N2V7"/>
<dbReference type="STRING" id="1273541.Pyrde_1195"/>
<proteinExistence type="predicted"/>
<keyword evidence="1" id="KW-0472">Membrane</keyword>
<evidence type="ECO:0000256" key="1">
    <source>
        <dbReference type="SAM" id="Phobius"/>
    </source>
</evidence>
<reference evidence="2 3" key="1">
    <citation type="submission" date="2015-10" db="EMBL/GenBank/DDBJ databases">
        <title>Complete genome sequence of hyperthermophilic archaeon Pyrodictium delaneyi Su06.</title>
        <authorList>
            <person name="Jung J.-H."/>
            <person name="Lin J."/>
            <person name="Holden J.F."/>
            <person name="Park C.-S."/>
        </authorList>
    </citation>
    <scope>NUCLEOTIDE SEQUENCE [LARGE SCALE GENOMIC DNA]</scope>
    <source>
        <strain evidence="2 3">Su06</strain>
    </source>
</reference>
<evidence type="ECO:0000313" key="2">
    <source>
        <dbReference type="EMBL" id="ALL01243.1"/>
    </source>
</evidence>
<feature type="transmembrane region" description="Helical" evidence="1">
    <location>
        <begin position="47"/>
        <end position="73"/>
    </location>
</feature>
<dbReference type="KEGG" id="pdl:Pyrde_1195"/>
<gene>
    <name evidence="2" type="ORF">Pyrde_1195</name>
</gene>
<accession>A0A0P0N2V7</accession>
<dbReference type="EMBL" id="CP013011">
    <property type="protein sequence ID" value="ALL01243.1"/>
    <property type="molecule type" value="Genomic_DNA"/>
</dbReference>
<evidence type="ECO:0000313" key="3">
    <source>
        <dbReference type="Proteomes" id="UP000058613"/>
    </source>
</evidence>